<protein>
    <submittedName>
        <fullName evidence="1">Uncharacterized protein</fullName>
    </submittedName>
</protein>
<accession>A0AAV7P9Z4</accession>
<gene>
    <name evidence="1" type="ORF">NDU88_000536</name>
</gene>
<comment type="caution">
    <text evidence="1">The sequence shown here is derived from an EMBL/GenBank/DDBJ whole genome shotgun (WGS) entry which is preliminary data.</text>
</comment>
<dbReference type="Proteomes" id="UP001066276">
    <property type="component" value="Chromosome 7"/>
</dbReference>
<proteinExistence type="predicted"/>
<keyword evidence="2" id="KW-1185">Reference proteome</keyword>
<dbReference type="EMBL" id="JANPWB010000011">
    <property type="protein sequence ID" value="KAJ1122030.1"/>
    <property type="molecule type" value="Genomic_DNA"/>
</dbReference>
<reference evidence="1" key="1">
    <citation type="journal article" date="2022" name="bioRxiv">
        <title>Sequencing and chromosome-scale assembly of the giantPleurodeles waltlgenome.</title>
        <authorList>
            <person name="Brown T."/>
            <person name="Elewa A."/>
            <person name="Iarovenko S."/>
            <person name="Subramanian E."/>
            <person name="Araus A.J."/>
            <person name="Petzold A."/>
            <person name="Susuki M."/>
            <person name="Suzuki K.-i.T."/>
            <person name="Hayashi T."/>
            <person name="Toyoda A."/>
            <person name="Oliveira C."/>
            <person name="Osipova E."/>
            <person name="Leigh N.D."/>
            <person name="Simon A."/>
            <person name="Yun M.H."/>
        </authorList>
    </citation>
    <scope>NUCLEOTIDE SEQUENCE</scope>
    <source>
        <strain evidence="1">20211129_DDA</strain>
        <tissue evidence="1">Liver</tissue>
    </source>
</reference>
<sequence length="70" mass="8694">MKDRMSWPLKKAGILYWEELMEETGLYWTYWTPSVKKTLQPSRLGRLQKNVQRNRKYTEIRRCFRRTRAL</sequence>
<evidence type="ECO:0000313" key="1">
    <source>
        <dbReference type="EMBL" id="KAJ1122030.1"/>
    </source>
</evidence>
<evidence type="ECO:0000313" key="2">
    <source>
        <dbReference type="Proteomes" id="UP001066276"/>
    </source>
</evidence>
<name>A0AAV7P9Z4_PLEWA</name>
<organism evidence="1 2">
    <name type="scientific">Pleurodeles waltl</name>
    <name type="common">Iberian ribbed newt</name>
    <dbReference type="NCBI Taxonomy" id="8319"/>
    <lineage>
        <taxon>Eukaryota</taxon>
        <taxon>Metazoa</taxon>
        <taxon>Chordata</taxon>
        <taxon>Craniata</taxon>
        <taxon>Vertebrata</taxon>
        <taxon>Euteleostomi</taxon>
        <taxon>Amphibia</taxon>
        <taxon>Batrachia</taxon>
        <taxon>Caudata</taxon>
        <taxon>Salamandroidea</taxon>
        <taxon>Salamandridae</taxon>
        <taxon>Pleurodelinae</taxon>
        <taxon>Pleurodeles</taxon>
    </lineage>
</organism>
<dbReference type="AlphaFoldDB" id="A0AAV7P9Z4"/>